<keyword evidence="1 2" id="KW-0129">CBS domain</keyword>
<dbReference type="SMART" id="SM00116">
    <property type="entry name" value="CBS"/>
    <property type="match status" value="2"/>
</dbReference>
<protein>
    <submittedName>
        <fullName evidence="5">CBS domain-containing protein</fullName>
    </submittedName>
</protein>
<feature type="region of interest" description="Disordered" evidence="3">
    <location>
        <begin position="1"/>
        <end position="24"/>
    </location>
</feature>
<feature type="domain" description="CBS" evidence="4">
    <location>
        <begin position="33"/>
        <end position="90"/>
    </location>
</feature>
<dbReference type="PANTHER" id="PTHR43080">
    <property type="entry name" value="CBS DOMAIN-CONTAINING PROTEIN CBSX3, MITOCHONDRIAL"/>
    <property type="match status" value="1"/>
</dbReference>
<name>A0ABY8QJW2_9RHOB</name>
<evidence type="ECO:0000259" key="4">
    <source>
        <dbReference type="PROSITE" id="PS51371"/>
    </source>
</evidence>
<dbReference type="Pfam" id="PF00571">
    <property type="entry name" value="CBS"/>
    <property type="match status" value="2"/>
</dbReference>
<dbReference type="InterPro" id="IPR046342">
    <property type="entry name" value="CBS_dom_sf"/>
</dbReference>
<proteinExistence type="predicted"/>
<feature type="domain" description="CBS" evidence="4">
    <location>
        <begin position="98"/>
        <end position="156"/>
    </location>
</feature>
<evidence type="ECO:0000256" key="2">
    <source>
        <dbReference type="PROSITE-ProRule" id="PRU00703"/>
    </source>
</evidence>
<accession>A0ABY8QJW2</accession>
<evidence type="ECO:0000313" key="5">
    <source>
        <dbReference type="EMBL" id="WGW04321.1"/>
    </source>
</evidence>
<feature type="compositionally biased region" description="Basic and acidic residues" evidence="3">
    <location>
        <begin position="1"/>
        <end position="11"/>
    </location>
</feature>
<evidence type="ECO:0000256" key="1">
    <source>
        <dbReference type="ARBA" id="ARBA00023122"/>
    </source>
</evidence>
<keyword evidence="6" id="KW-1185">Reference proteome</keyword>
<evidence type="ECO:0000313" key="6">
    <source>
        <dbReference type="Proteomes" id="UP001241605"/>
    </source>
</evidence>
<dbReference type="PROSITE" id="PS51371">
    <property type="entry name" value="CBS"/>
    <property type="match status" value="2"/>
</dbReference>
<dbReference type="InterPro" id="IPR000644">
    <property type="entry name" value="CBS_dom"/>
</dbReference>
<dbReference type="CDD" id="cd04622">
    <property type="entry name" value="CBS_pair_HRP1_like"/>
    <property type="match status" value="1"/>
</dbReference>
<reference evidence="5 6" key="1">
    <citation type="submission" date="2023-05" db="EMBL/GenBank/DDBJ databases">
        <title>YMD87, complete Genome.</title>
        <authorList>
            <person name="Zhang J."/>
            <person name="Xu X."/>
        </authorList>
    </citation>
    <scope>NUCLEOTIDE SEQUENCE [LARGE SCALE GENOMIC DNA]</scope>
    <source>
        <strain evidence="5 6">YMD87</strain>
    </source>
</reference>
<dbReference type="Proteomes" id="UP001241605">
    <property type="component" value="Chromosome"/>
</dbReference>
<gene>
    <name evidence="5" type="ORF">QF118_01920</name>
</gene>
<dbReference type="RefSeq" id="WP_282300953.1">
    <property type="nucleotide sequence ID" value="NZ_CP124616.1"/>
</dbReference>
<dbReference type="Gene3D" id="3.10.580.10">
    <property type="entry name" value="CBS-domain"/>
    <property type="match status" value="1"/>
</dbReference>
<dbReference type="InterPro" id="IPR051257">
    <property type="entry name" value="Diverse_CBS-Domain"/>
</dbReference>
<sequence length="168" mass="17998">MSPPGPDRKAGFELGACSGDGPPEPNMTVSSIMQKPAVTIATNATLCAAAQKMRDENVGLLPVLENDHLVGVITDRDIVVRCLAAQLSARQCCVRDVMTCNILSCRDTDPIEAAAARMGDNQFRRLPVHDANQVLVGVLSVDDIAEHYSERLAGETLGEIVEARGTWL</sequence>
<evidence type="ECO:0000256" key="3">
    <source>
        <dbReference type="SAM" id="MobiDB-lite"/>
    </source>
</evidence>
<dbReference type="SUPFAM" id="SSF54631">
    <property type="entry name" value="CBS-domain pair"/>
    <property type="match status" value="1"/>
</dbReference>
<dbReference type="EMBL" id="CP124616">
    <property type="protein sequence ID" value="WGW04321.1"/>
    <property type="molecule type" value="Genomic_DNA"/>
</dbReference>
<dbReference type="PANTHER" id="PTHR43080:SF2">
    <property type="entry name" value="CBS DOMAIN-CONTAINING PROTEIN"/>
    <property type="match status" value="1"/>
</dbReference>
<organism evidence="5 6">
    <name type="scientific">Tropicibacter oceani</name>
    <dbReference type="NCBI Taxonomy" id="3058420"/>
    <lineage>
        <taxon>Bacteria</taxon>
        <taxon>Pseudomonadati</taxon>
        <taxon>Pseudomonadota</taxon>
        <taxon>Alphaproteobacteria</taxon>
        <taxon>Rhodobacterales</taxon>
        <taxon>Roseobacteraceae</taxon>
        <taxon>Tropicibacter</taxon>
    </lineage>
</organism>